<evidence type="ECO:0000256" key="2">
    <source>
        <dbReference type="ARBA" id="ARBA00022801"/>
    </source>
</evidence>
<name>A0ABR0K0U6_9EURO</name>
<evidence type="ECO:0000256" key="3">
    <source>
        <dbReference type="ARBA" id="ARBA00022833"/>
    </source>
</evidence>
<evidence type="ECO:0000259" key="4">
    <source>
        <dbReference type="Pfam" id="PF14863"/>
    </source>
</evidence>
<dbReference type="Gene3D" id="3.30.1050.10">
    <property type="entry name" value="SCP2 sterol-binding domain"/>
    <property type="match status" value="1"/>
</dbReference>
<evidence type="ECO:0000256" key="1">
    <source>
        <dbReference type="ARBA" id="ARBA00022723"/>
    </source>
</evidence>
<dbReference type="PANTHER" id="PTHR43223:SF2">
    <property type="entry name" value="METALLO-BETA-LACTAMASE DOMAIN-CONTAINING PROTEIN"/>
    <property type="match status" value="1"/>
</dbReference>
<dbReference type="InterPro" id="IPR038536">
    <property type="entry name" value="Alkyl/aryl-sulf_dimr_sf"/>
</dbReference>
<proteinExistence type="predicted"/>
<evidence type="ECO:0008006" key="8">
    <source>
        <dbReference type="Google" id="ProtNLM"/>
    </source>
</evidence>
<dbReference type="SUPFAM" id="SSF56281">
    <property type="entry name" value="Metallo-hydrolase/oxidoreductase"/>
    <property type="match status" value="1"/>
</dbReference>
<dbReference type="InterPro" id="IPR052195">
    <property type="entry name" value="Bact_Alkyl/Aryl-Sulfatase"/>
</dbReference>
<organism evidence="6 7">
    <name type="scientific">Lithohypha guttulata</name>
    <dbReference type="NCBI Taxonomy" id="1690604"/>
    <lineage>
        <taxon>Eukaryota</taxon>
        <taxon>Fungi</taxon>
        <taxon>Dikarya</taxon>
        <taxon>Ascomycota</taxon>
        <taxon>Pezizomycotina</taxon>
        <taxon>Eurotiomycetes</taxon>
        <taxon>Chaetothyriomycetidae</taxon>
        <taxon>Chaetothyriales</taxon>
        <taxon>Trichomeriaceae</taxon>
        <taxon>Lithohypha</taxon>
    </lineage>
</organism>
<dbReference type="InterPro" id="IPR029228">
    <property type="entry name" value="Alkyl_sulf_dimr"/>
</dbReference>
<dbReference type="Gene3D" id="1.25.40.880">
    <property type="entry name" value="Alkyl sulfatase, dimerisation domain"/>
    <property type="match status" value="1"/>
</dbReference>
<dbReference type="Pfam" id="PF14863">
    <property type="entry name" value="Alkyl_sulf_dimr"/>
    <property type="match status" value="1"/>
</dbReference>
<dbReference type="SUPFAM" id="SSF55718">
    <property type="entry name" value="SCP-like"/>
    <property type="match status" value="1"/>
</dbReference>
<dbReference type="PANTHER" id="PTHR43223">
    <property type="entry name" value="ALKYL/ARYL-SULFATASE"/>
    <property type="match status" value="1"/>
</dbReference>
<keyword evidence="2" id="KW-0378">Hydrolase</keyword>
<evidence type="ECO:0000259" key="5">
    <source>
        <dbReference type="Pfam" id="PF14864"/>
    </source>
</evidence>
<dbReference type="EMBL" id="JAVRRG010000134">
    <property type="protein sequence ID" value="KAK5081812.1"/>
    <property type="molecule type" value="Genomic_DNA"/>
</dbReference>
<protein>
    <recommendedName>
        <fullName evidence="8">Alkyl sulfatase dimerisation domain-containing protein</fullName>
    </recommendedName>
</protein>
<feature type="domain" description="Alkyl sulfatase C-terminal" evidence="5">
    <location>
        <begin position="77"/>
        <end position="182"/>
    </location>
</feature>
<feature type="domain" description="Alkyl sulfatase dimerisation" evidence="4">
    <location>
        <begin position="2"/>
        <end position="65"/>
    </location>
</feature>
<gene>
    <name evidence="6" type="ORF">LTR24_008115</name>
</gene>
<keyword evidence="7" id="KW-1185">Reference proteome</keyword>
<dbReference type="InterPro" id="IPR036527">
    <property type="entry name" value="SCP2_sterol-bd_dom_sf"/>
</dbReference>
<dbReference type="InterPro" id="IPR029229">
    <property type="entry name" value="Alkyl_sulf_C"/>
</dbReference>
<accession>A0ABR0K0U6</accession>
<dbReference type="Proteomes" id="UP001345013">
    <property type="component" value="Unassembled WGS sequence"/>
</dbReference>
<reference evidence="6 7" key="1">
    <citation type="submission" date="2023-08" db="EMBL/GenBank/DDBJ databases">
        <title>Black Yeasts Isolated from many extreme environments.</title>
        <authorList>
            <person name="Coleine C."/>
            <person name="Stajich J.E."/>
            <person name="Selbmann L."/>
        </authorList>
    </citation>
    <scope>NUCLEOTIDE SEQUENCE [LARGE SCALE GENOMIC DNA]</scope>
    <source>
        <strain evidence="6 7">CCFEE 5885</strain>
    </source>
</reference>
<comment type="caution">
    <text evidence="6">The sequence shown here is derived from an EMBL/GenBank/DDBJ whole genome shotgun (WGS) entry which is preliminary data.</text>
</comment>
<keyword evidence="1" id="KW-0479">Metal-binding</keyword>
<evidence type="ECO:0000313" key="7">
    <source>
        <dbReference type="Proteomes" id="UP001345013"/>
    </source>
</evidence>
<dbReference type="Pfam" id="PF14864">
    <property type="entry name" value="Alkyl_sulf_C"/>
    <property type="match status" value="1"/>
</dbReference>
<sequence>MAKRYAEDGDLRFAATLLDHAVRAAPDDAQAKSALADVYEKLGHGAENSTWRNFYLVGAQNLRRGVDSSTITAPRTINPALSLEQLFGAVSVMVDGPRAAAAAESFDIDIHVLDEQRRWRLTLTNGALTYRSLAERENWPDAAGLSFETSKSGLLEALRGSTSSIYREAQGDTGLWQKLLALTTLSAELEPKQQEASRL</sequence>
<keyword evidence="3" id="KW-0862">Zinc</keyword>
<evidence type="ECO:0000313" key="6">
    <source>
        <dbReference type="EMBL" id="KAK5081812.1"/>
    </source>
</evidence>
<dbReference type="InterPro" id="IPR036866">
    <property type="entry name" value="RibonucZ/Hydroxyglut_hydro"/>
</dbReference>